<dbReference type="KEGG" id="bim:100749210"/>
<keyword evidence="6 9" id="KW-1015">Disulfide bond</keyword>
<accession>A0A6P3DTA5</accession>
<evidence type="ECO:0000256" key="8">
    <source>
        <dbReference type="PIRSR" id="PIRSR601820-1"/>
    </source>
</evidence>
<comment type="similarity">
    <text evidence="2">Belongs to the protease inhibitor I35 (TIMP) family.</text>
</comment>
<keyword evidence="8" id="KW-0479">Metal-binding</keyword>
<keyword evidence="11" id="KW-1185">Reference proteome</keyword>
<dbReference type="OrthoDB" id="6041373at2759"/>
<dbReference type="InterPro" id="IPR008993">
    <property type="entry name" value="TIMP-like_OB-fold"/>
</dbReference>
<evidence type="ECO:0000256" key="7">
    <source>
        <dbReference type="ARBA" id="ARBA00023215"/>
    </source>
</evidence>
<comment type="subcellular location">
    <subcellularLocation>
        <location evidence="1">Secreted</location>
    </subcellularLocation>
</comment>
<feature type="domain" description="NTR" evidence="10">
    <location>
        <begin position="64"/>
        <end position="184"/>
    </location>
</feature>
<evidence type="ECO:0000259" key="10">
    <source>
        <dbReference type="PROSITE" id="PS50189"/>
    </source>
</evidence>
<dbReference type="PROSITE" id="PS50189">
    <property type="entry name" value="NTR"/>
    <property type="match status" value="1"/>
</dbReference>
<proteinExistence type="inferred from homology"/>
<evidence type="ECO:0000256" key="6">
    <source>
        <dbReference type="ARBA" id="ARBA00023157"/>
    </source>
</evidence>
<sequence>MELGQSCFDGRLRSLYLAAAPFRHRHANFYFWKRSILEMWQLRFWMYILLIALSLAPLQRVAACSCMSSHPQILFCNSDFVVLVRVKKMMNMNEHEIAYSVKINKIFKVNNKTSYTVLKKNILWTASSEVLCGVDLEVGETYVVSGKTYDGEKANISLCGIKMAWRSVTSRQRKGFRHLYRYGCPCNIYYTPWWTKGAALEGTDGKECLWESKPGPEECQRDYGVCMPGPAGCSWVPSVPYKNCIKEYQQKREQQRAREP</sequence>
<dbReference type="Gene3D" id="3.90.370.10">
    <property type="entry name" value="Tissue inhibitor of metalloproteinase-1. Chain B, domain 1"/>
    <property type="match status" value="1"/>
</dbReference>
<dbReference type="OMA" id="WQRNRDY"/>
<name>A0A6P3DTA5_BOMIM</name>
<dbReference type="Proteomes" id="UP000515180">
    <property type="component" value="Unplaced"/>
</dbReference>
<dbReference type="InterPro" id="IPR001820">
    <property type="entry name" value="TIMP"/>
</dbReference>
<gene>
    <name evidence="12" type="primary">LOC100749210</name>
</gene>
<evidence type="ECO:0000256" key="2">
    <source>
        <dbReference type="ARBA" id="ARBA00011027"/>
    </source>
</evidence>
<feature type="binding site" evidence="8">
    <location>
        <position position="64"/>
    </location>
    <ligand>
        <name>Zn(2+)</name>
        <dbReference type="ChEBI" id="CHEBI:29105"/>
        <note>ligand shared with metalloproteinase partner</note>
    </ligand>
</feature>
<dbReference type="SMART" id="SM00206">
    <property type="entry name" value="NTR"/>
    <property type="match status" value="1"/>
</dbReference>
<dbReference type="GO" id="GO:0008191">
    <property type="term" value="F:metalloendopeptidase inhibitor activity"/>
    <property type="evidence" value="ECO:0007669"/>
    <property type="project" value="InterPro"/>
</dbReference>
<feature type="disulfide bond" evidence="9">
    <location>
        <begin position="76"/>
        <end position="184"/>
    </location>
</feature>
<evidence type="ECO:0000256" key="3">
    <source>
        <dbReference type="ARBA" id="ARBA00022525"/>
    </source>
</evidence>
<dbReference type="Pfam" id="PF00965">
    <property type="entry name" value="TIMP"/>
    <property type="match status" value="1"/>
</dbReference>
<dbReference type="AlphaFoldDB" id="A0A6P3DTA5"/>
<evidence type="ECO:0000313" key="11">
    <source>
        <dbReference type="Proteomes" id="UP000515180"/>
    </source>
</evidence>
<feature type="disulfide bond" evidence="9">
    <location>
        <begin position="208"/>
        <end position="226"/>
    </location>
</feature>
<keyword evidence="7" id="KW-0481">Metalloenzyme inhibitor</keyword>
<dbReference type="GeneID" id="100749210"/>
<feature type="disulfide bond" evidence="9">
    <location>
        <begin position="64"/>
        <end position="132"/>
    </location>
</feature>
<dbReference type="InterPro" id="IPR001134">
    <property type="entry name" value="Netrin_domain"/>
</dbReference>
<evidence type="ECO:0000313" key="12">
    <source>
        <dbReference type="RefSeq" id="XP_003490972.3"/>
    </source>
</evidence>
<dbReference type="InterPro" id="IPR027465">
    <property type="entry name" value="TIMP_C"/>
</dbReference>
<protein>
    <submittedName>
        <fullName evidence="12">Metalloproteinase inhibitor 3 isoform X1</fullName>
    </submittedName>
</protein>
<dbReference type="GO" id="GO:0031012">
    <property type="term" value="C:extracellular matrix"/>
    <property type="evidence" value="ECO:0007669"/>
    <property type="project" value="TreeGrafter"/>
</dbReference>
<evidence type="ECO:0000256" key="4">
    <source>
        <dbReference type="ARBA" id="ARBA00022608"/>
    </source>
</evidence>
<dbReference type="GO" id="GO:0046872">
    <property type="term" value="F:metal ion binding"/>
    <property type="evidence" value="ECO:0007669"/>
    <property type="project" value="UniProtKB-KW"/>
</dbReference>
<dbReference type="Gene3D" id="2.40.50.120">
    <property type="match status" value="1"/>
</dbReference>
<evidence type="ECO:0000256" key="9">
    <source>
        <dbReference type="PIRSR" id="PIRSR601820-3"/>
    </source>
</evidence>
<feature type="disulfide bond" evidence="9">
    <location>
        <begin position="186"/>
        <end position="233"/>
    </location>
</feature>
<keyword evidence="3" id="KW-0964">Secreted</keyword>
<keyword evidence="8" id="KW-0862">Zinc</keyword>
<evidence type="ECO:0000256" key="1">
    <source>
        <dbReference type="ARBA" id="ARBA00004613"/>
    </source>
</evidence>
<feature type="disulfide bond" evidence="9">
    <location>
        <begin position="66"/>
        <end position="159"/>
    </location>
</feature>
<organism evidence="11 12">
    <name type="scientific">Bombus impatiens</name>
    <name type="common">Bumblebee</name>
    <dbReference type="NCBI Taxonomy" id="132113"/>
    <lineage>
        <taxon>Eukaryota</taxon>
        <taxon>Metazoa</taxon>
        <taxon>Ecdysozoa</taxon>
        <taxon>Arthropoda</taxon>
        <taxon>Hexapoda</taxon>
        <taxon>Insecta</taxon>
        <taxon>Pterygota</taxon>
        <taxon>Neoptera</taxon>
        <taxon>Endopterygota</taxon>
        <taxon>Hymenoptera</taxon>
        <taxon>Apocrita</taxon>
        <taxon>Aculeata</taxon>
        <taxon>Apoidea</taxon>
        <taxon>Anthophila</taxon>
        <taxon>Apidae</taxon>
        <taxon>Bombus</taxon>
        <taxon>Pyrobombus</taxon>
    </lineage>
</organism>
<dbReference type="CTD" id="41248"/>
<dbReference type="GO" id="GO:0051045">
    <property type="term" value="P:negative regulation of membrane protein ectodomain proteolysis"/>
    <property type="evidence" value="ECO:0007669"/>
    <property type="project" value="TreeGrafter"/>
</dbReference>
<dbReference type="GO" id="GO:0005615">
    <property type="term" value="C:extracellular space"/>
    <property type="evidence" value="ECO:0007669"/>
    <property type="project" value="TreeGrafter"/>
</dbReference>
<dbReference type="PANTHER" id="PTHR11844">
    <property type="entry name" value="METALLOPROTEASE INHIBITOR"/>
    <property type="match status" value="1"/>
</dbReference>
<reference evidence="12" key="1">
    <citation type="submission" date="2025-08" db="UniProtKB">
        <authorList>
            <consortium name="RefSeq"/>
        </authorList>
    </citation>
    <scope>IDENTIFICATION</scope>
</reference>
<keyword evidence="5 12" id="KW-0646">Protease inhibitor</keyword>
<dbReference type="GO" id="GO:0002020">
    <property type="term" value="F:protease binding"/>
    <property type="evidence" value="ECO:0007669"/>
    <property type="project" value="TreeGrafter"/>
</dbReference>
<dbReference type="RefSeq" id="XP_003490972.3">
    <property type="nucleotide sequence ID" value="XM_003490924.4"/>
</dbReference>
<dbReference type="PANTHER" id="PTHR11844:SF33">
    <property type="entry name" value="TISSUE INHIBITOR OF METALLOPROTEINASE"/>
    <property type="match status" value="1"/>
</dbReference>
<keyword evidence="4 12" id="KW-0483">Metalloprotease inhibitor</keyword>
<evidence type="ECO:0000256" key="5">
    <source>
        <dbReference type="ARBA" id="ARBA00022690"/>
    </source>
</evidence>
<dbReference type="SUPFAM" id="SSF50242">
    <property type="entry name" value="TIMP-like"/>
    <property type="match status" value="1"/>
</dbReference>